<dbReference type="EMBL" id="JTBC02000004">
    <property type="protein sequence ID" value="PNO66006.1"/>
    <property type="molecule type" value="Genomic_DNA"/>
</dbReference>
<dbReference type="Proteomes" id="UP000050489">
    <property type="component" value="Unassembled WGS sequence"/>
</dbReference>
<proteinExistence type="predicted"/>
<evidence type="ECO:0000313" key="4">
    <source>
        <dbReference type="EMBL" id="PNO66006.1"/>
    </source>
</evidence>
<evidence type="ECO:0000313" key="5">
    <source>
        <dbReference type="EMBL" id="SAY45997.1"/>
    </source>
</evidence>
<dbReference type="Pfam" id="PF00583">
    <property type="entry name" value="Acetyltransf_1"/>
    <property type="match status" value="1"/>
</dbReference>
<reference evidence="4" key="5">
    <citation type="submission" date="2017-12" db="EMBL/GenBank/DDBJ databases">
        <title>FDA dAtabase for Regulatory Grade micrObial Sequences (FDA-ARGOS): Supporting development and validation of Infectious Disease Dx tests.</title>
        <authorList>
            <person name="Campos J."/>
            <person name="Goldberg B."/>
            <person name="Tallon L.J."/>
            <person name="Sadzewicz L."/>
            <person name="Sengamalay N."/>
            <person name="Ott S."/>
            <person name="Godinez A."/>
            <person name="Nagaraj S."/>
            <person name="Vavikolanu K."/>
            <person name="Vyas G."/>
            <person name="Nadendla S."/>
            <person name="Aluvathingal J."/>
            <person name="Geyer C."/>
            <person name="Nandy P."/>
            <person name="Hobson J."/>
            <person name="Sichtig H."/>
        </authorList>
    </citation>
    <scope>NUCLEOTIDE SEQUENCE</scope>
    <source>
        <strain evidence="4">FDAARGOS_79</strain>
    </source>
</reference>
<dbReference type="CDD" id="cd04301">
    <property type="entry name" value="NAT_SF"/>
    <property type="match status" value="1"/>
</dbReference>
<gene>
    <name evidence="3" type="ORF">AN695_0225770</name>
    <name evidence="4" type="ORF">MC70_016085</name>
    <name evidence="5" type="ORF">PWN146_04751</name>
    <name evidence="2" type="ORF">SJ435_25410</name>
</gene>
<dbReference type="Proteomes" id="UP000030378">
    <property type="component" value="Unassembled WGS sequence"/>
</dbReference>
<dbReference type="EMBL" id="LT575490">
    <property type="protein sequence ID" value="SAY45997.1"/>
    <property type="molecule type" value="Genomic_DNA"/>
</dbReference>
<dbReference type="PATRIC" id="fig|615.101.peg.2923"/>
<evidence type="ECO:0000259" key="1">
    <source>
        <dbReference type="PROSITE" id="PS51186"/>
    </source>
</evidence>
<reference evidence="6" key="4">
    <citation type="submission" date="2017-12" db="EMBL/GenBank/DDBJ databases">
        <title>FDA dAtabase for Regulatory Grade micrObial Sequences (FDA-ARGOS): Supporting development and validation of Infectious Disease Dx tests.</title>
        <authorList>
            <person name="Campos J."/>
            <person name="Goldberg B."/>
            <person name="Tallon L."/>
            <person name="Sadzewicz L."/>
            <person name="Sengamalay N."/>
            <person name="Ott S."/>
            <person name="Godinez A."/>
            <person name="Nagaraj S."/>
            <person name="Vavikolanu K."/>
            <person name="Vyas G."/>
            <person name="Nadendla S."/>
            <person name="Aluvathingal J."/>
            <person name="Geyer C."/>
            <person name="Nandy P."/>
            <person name="Hobson J."/>
            <person name="Sichtig H."/>
        </authorList>
    </citation>
    <scope>NUCLEOTIDE SEQUENCE [LARGE SCALE GENOMIC DNA]</scope>
    <source>
        <strain evidence="6">FDAARGOS_79</strain>
    </source>
</reference>
<dbReference type="RefSeq" id="WP_049202132.1">
    <property type="nucleotide sequence ID" value="NZ_CADDTT010000025.1"/>
</dbReference>
<sequence length="148" mass="16662">MDSLITFEKLTAQHLPYLYEIRFSVEENLLHPHQIQYLQRKQALEDINQGGGWICKHGDDYAGVGFGLFIPEPLIGGLFVKPEYQSKGIGSALLARVTHWMFEHGAEAIHLTTDPGSKAEGFYQHHGWAVVGQDEFGQAELVKRKEGE</sequence>
<evidence type="ECO:0000313" key="7">
    <source>
        <dbReference type="Proteomes" id="UP000050489"/>
    </source>
</evidence>
<dbReference type="InterPro" id="IPR016181">
    <property type="entry name" value="Acyl_CoA_acyltransferase"/>
</dbReference>
<evidence type="ECO:0000313" key="6">
    <source>
        <dbReference type="Proteomes" id="UP000030378"/>
    </source>
</evidence>
<dbReference type="AlphaFoldDB" id="A0A1C3HLU5"/>
<accession>A0A1C3HLU5</accession>
<reference evidence="5" key="2">
    <citation type="submission" date="2016-05" db="EMBL/GenBank/DDBJ databases">
        <authorList>
            <person name="Cock P.J.A."/>
            <person name="Cock P.J.A."/>
        </authorList>
    </citation>
    <scope>NUCLEOTIDE SEQUENCE</scope>
    <source>
        <strain evidence="5">PWN146_assembly</strain>
    </source>
</reference>
<dbReference type="SUPFAM" id="SSF55729">
    <property type="entry name" value="Acyl-CoA N-acyltransferases (Nat)"/>
    <property type="match status" value="1"/>
</dbReference>
<protein>
    <submittedName>
        <fullName evidence="3 5">Acetyltransferase</fullName>
    </submittedName>
    <submittedName>
        <fullName evidence="2">GNAT family N-acetyltransferase</fullName>
    </submittedName>
</protein>
<evidence type="ECO:0000313" key="8">
    <source>
        <dbReference type="Proteomes" id="UP001275057"/>
    </source>
</evidence>
<feature type="domain" description="N-acetyltransferase" evidence="1">
    <location>
        <begin position="5"/>
        <end position="148"/>
    </location>
</feature>
<reference evidence="3" key="3">
    <citation type="journal article" date="2017" name="PLoS ONE">
        <title>Genomic and phenotypic characterisation of fluoroquinolone resistance mechanisms in Enterobacteriaceae in Durban, South Africa.</title>
        <authorList>
            <person name="Osei Sekyere J."/>
            <person name="Amoako D.G."/>
        </authorList>
    </citation>
    <scope>NUCLEOTIDE SEQUENCE</scope>
    <source>
        <strain evidence="3">945174350</strain>
    </source>
</reference>
<dbReference type="EMBL" id="JAXABG010000031">
    <property type="protein sequence ID" value="MDX7085725.1"/>
    <property type="molecule type" value="Genomic_DNA"/>
</dbReference>
<dbReference type="InterPro" id="IPR000182">
    <property type="entry name" value="GNAT_dom"/>
</dbReference>
<keyword evidence="5" id="KW-0808">Transferase</keyword>
<dbReference type="EMBL" id="LJEX02000146">
    <property type="protein sequence ID" value="OCO79994.1"/>
    <property type="molecule type" value="Genomic_DNA"/>
</dbReference>
<reference evidence="7" key="1">
    <citation type="submission" date="2016-04" db="EMBL/GenBank/DDBJ databases">
        <authorList>
            <person name="Osei Sekyere J."/>
            <person name="Sivertsen A."/>
            <person name="Pedersen A.T."/>
            <person name="Sundsfjord A."/>
        </authorList>
    </citation>
    <scope>NUCLEOTIDE SEQUENCE [LARGE SCALE GENOMIC DNA]</scope>
    <source>
        <strain evidence="7">945174350</strain>
    </source>
</reference>
<reference evidence="2 8" key="6">
    <citation type="submission" date="2023-11" db="EMBL/GenBank/DDBJ databases">
        <title>Detection of rare carbapenemases in Enterobacterales - comparison of two colorimetric and two CIM-based carbapenemase assays.</title>
        <authorList>
            <person name="Schaffarczyk L."/>
            <person name="Noster J."/>
            <person name="Stelzer Y."/>
            <person name="Sattler J."/>
            <person name="Gatermann S."/>
            <person name="Hamprecht A."/>
        </authorList>
    </citation>
    <scope>NUCLEOTIDE SEQUENCE [LARGE SCALE GENOMIC DNA]</scope>
    <source>
        <strain evidence="2 8">CIM-Carb-136</strain>
    </source>
</reference>
<evidence type="ECO:0000313" key="2">
    <source>
        <dbReference type="EMBL" id="MDX7085725.1"/>
    </source>
</evidence>
<name>A0A1C3HLU5_SERMA</name>
<organism evidence="5">
    <name type="scientific">Serratia marcescens</name>
    <dbReference type="NCBI Taxonomy" id="615"/>
    <lineage>
        <taxon>Bacteria</taxon>
        <taxon>Pseudomonadati</taxon>
        <taxon>Pseudomonadota</taxon>
        <taxon>Gammaproteobacteria</taxon>
        <taxon>Enterobacterales</taxon>
        <taxon>Yersiniaceae</taxon>
        <taxon>Serratia</taxon>
    </lineage>
</organism>
<evidence type="ECO:0000313" key="3">
    <source>
        <dbReference type="EMBL" id="OCO79994.1"/>
    </source>
</evidence>
<dbReference type="GO" id="GO:0016747">
    <property type="term" value="F:acyltransferase activity, transferring groups other than amino-acyl groups"/>
    <property type="evidence" value="ECO:0007669"/>
    <property type="project" value="InterPro"/>
</dbReference>
<dbReference type="Gene3D" id="3.40.630.30">
    <property type="match status" value="1"/>
</dbReference>
<dbReference type="PROSITE" id="PS51186">
    <property type="entry name" value="GNAT"/>
    <property type="match status" value="1"/>
</dbReference>
<dbReference type="Proteomes" id="UP001275057">
    <property type="component" value="Unassembled WGS sequence"/>
</dbReference>